<proteinExistence type="inferred from homology"/>
<dbReference type="AlphaFoldDB" id="A0A841L5U8"/>
<keyword evidence="10" id="KW-1185">Reference proteome</keyword>
<dbReference type="Proteomes" id="UP000538147">
    <property type="component" value="Unassembled WGS sequence"/>
</dbReference>
<dbReference type="InterPro" id="IPR018035">
    <property type="entry name" value="Flagellar_FliH/T3SS_HrpE"/>
</dbReference>
<dbReference type="PANTHER" id="PTHR34982">
    <property type="entry name" value="YOP PROTEINS TRANSLOCATION PROTEIN L"/>
    <property type="match status" value="1"/>
</dbReference>
<evidence type="ECO:0000256" key="4">
    <source>
        <dbReference type="ARBA" id="ARBA00022448"/>
    </source>
</evidence>
<feature type="domain" description="Flagellar assembly protein FliH/Type III secretion system HrpE" evidence="8">
    <location>
        <begin position="87"/>
        <end position="185"/>
    </location>
</feature>
<accession>A0A841L5U8</accession>
<keyword evidence="9" id="KW-0969">Cilium</keyword>
<keyword evidence="5" id="KW-1005">Bacterial flagellum biogenesis</keyword>
<comment type="caution">
    <text evidence="9">The sequence shown here is derived from an EMBL/GenBank/DDBJ whole genome shotgun (WGS) entry which is preliminary data.</text>
</comment>
<keyword evidence="4" id="KW-0813">Transport</keyword>
<comment type="similarity">
    <text evidence="2">Belongs to the FliH family.</text>
</comment>
<evidence type="ECO:0000259" key="8">
    <source>
        <dbReference type="Pfam" id="PF02108"/>
    </source>
</evidence>
<dbReference type="EMBL" id="JACIIV010000003">
    <property type="protein sequence ID" value="MBB6226343.1"/>
    <property type="molecule type" value="Genomic_DNA"/>
</dbReference>
<evidence type="ECO:0000256" key="7">
    <source>
        <dbReference type="ARBA" id="ARBA00023225"/>
    </source>
</evidence>
<comment type="function">
    <text evidence="1">Needed for flagellar regrowth and assembly.</text>
</comment>
<dbReference type="GO" id="GO:0015031">
    <property type="term" value="P:protein transport"/>
    <property type="evidence" value="ECO:0007669"/>
    <property type="project" value="UniProtKB-KW"/>
</dbReference>
<sequence length="191" mass="19422">MSEVSLMRSTGLAGLLCALQPIVCAEPPQAEPEADPEPQVSIEDVRAEAHAKGFAEGEAAAAAALLPHRTALEAAAEVLIAACSIDPAALRTPLAALVRAIAERVLAAELATGATVLLPLVEAALAELVPDAAPVLRAHPDTLAALEGHLAGLAVQPDPAMRPESFSLEGPTFLVNASLAARLDEAMATLA</sequence>
<keyword evidence="6" id="KW-0653">Protein transport</keyword>
<organism evidence="9 10">
    <name type="scientific">Polymorphobacter multimanifer</name>
    <dbReference type="NCBI Taxonomy" id="1070431"/>
    <lineage>
        <taxon>Bacteria</taxon>
        <taxon>Pseudomonadati</taxon>
        <taxon>Pseudomonadota</taxon>
        <taxon>Alphaproteobacteria</taxon>
        <taxon>Sphingomonadales</taxon>
        <taxon>Sphingosinicellaceae</taxon>
        <taxon>Polymorphobacter</taxon>
    </lineage>
</organism>
<evidence type="ECO:0000256" key="1">
    <source>
        <dbReference type="ARBA" id="ARBA00003041"/>
    </source>
</evidence>
<keyword evidence="7" id="KW-1006">Bacterial flagellum protein export</keyword>
<dbReference type="GO" id="GO:0044781">
    <property type="term" value="P:bacterial-type flagellum organization"/>
    <property type="evidence" value="ECO:0007669"/>
    <property type="project" value="UniProtKB-KW"/>
</dbReference>
<evidence type="ECO:0000313" key="9">
    <source>
        <dbReference type="EMBL" id="MBB6226343.1"/>
    </source>
</evidence>
<gene>
    <name evidence="9" type="ORF">FHS79_000497</name>
</gene>
<dbReference type="InterPro" id="IPR051472">
    <property type="entry name" value="T3SS_Stator/FliH"/>
</dbReference>
<evidence type="ECO:0000313" key="10">
    <source>
        <dbReference type="Proteomes" id="UP000538147"/>
    </source>
</evidence>
<keyword evidence="9" id="KW-0966">Cell projection</keyword>
<dbReference type="PANTHER" id="PTHR34982:SF1">
    <property type="entry name" value="FLAGELLAR ASSEMBLY PROTEIN FLIH"/>
    <property type="match status" value="1"/>
</dbReference>
<evidence type="ECO:0000256" key="5">
    <source>
        <dbReference type="ARBA" id="ARBA00022795"/>
    </source>
</evidence>
<evidence type="ECO:0000256" key="2">
    <source>
        <dbReference type="ARBA" id="ARBA00006602"/>
    </source>
</evidence>
<evidence type="ECO:0000256" key="6">
    <source>
        <dbReference type="ARBA" id="ARBA00022927"/>
    </source>
</evidence>
<reference evidence="9 10" key="1">
    <citation type="submission" date="2020-08" db="EMBL/GenBank/DDBJ databases">
        <title>Genomic Encyclopedia of Type Strains, Phase IV (KMG-IV): sequencing the most valuable type-strain genomes for metagenomic binning, comparative biology and taxonomic classification.</title>
        <authorList>
            <person name="Goeker M."/>
        </authorList>
    </citation>
    <scope>NUCLEOTIDE SEQUENCE [LARGE SCALE GENOMIC DNA]</scope>
    <source>
        <strain evidence="9 10">DSM 102189</strain>
    </source>
</reference>
<dbReference type="Pfam" id="PF02108">
    <property type="entry name" value="FliH"/>
    <property type="match status" value="1"/>
</dbReference>
<evidence type="ECO:0000256" key="3">
    <source>
        <dbReference type="ARBA" id="ARBA00016507"/>
    </source>
</evidence>
<name>A0A841L5U8_9SPHN</name>
<dbReference type="RefSeq" id="WP_184194867.1">
    <property type="nucleotide sequence ID" value="NZ_JACIIV010000003.1"/>
</dbReference>
<protein>
    <recommendedName>
        <fullName evidence="3">Flagellar assembly protein FliH</fullName>
    </recommendedName>
</protein>
<keyword evidence="9" id="KW-0282">Flagellum</keyword>
<dbReference type="GO" id="GO:0005829">
    <property type="term" value="C:cytosol"/>
    <property type="evidence" value="ECO:0007669"/>
    <property type="project" value="TreeGrafter"/>
</dbReference>